<dbReference type="Gene3D" id="1.20.1640.10">
    <property type="entry name" value="Multidrug efflux transporter AcrB transmembrane domain"/>
    <property type="match status" value="1"/>
</dbReference>
<feature type="transmembrane region" description="Helical" evidence="10">
    <location>
        <begin position="153"/>
        <end position="175"/>
    </location>
</feature>
<gene>
    <name evidence="10 12" type="primary">secF</name>
    <name evidence="12" type="ORF">COV31_00780</name>
</gene>
<dbReference type="EMBL" id="PCXO01000005">
    <property type="protein sequence ID" value="PIR41392.1"/>
    <property type="molecule type" value="Genomic_DNA"/>
</dbReference>
<keyword evidence="9 10" id="KW-0472">Membrane</keyword>
<evidence type="ECO:0000256" key="2">
    <source>
        <dbReference type="ARBA" id="ARBA00022448"/>
    </source>
</evidence>
<dbReference type="InterPro" id="IPR022813">
    <property type="entry name" value="SecD/SecF_arch_bac"/>
</dbReference>
<evidence type="ECO:0000256" key="4">
    <source>
        <dbReference type="ARBA" id="ARBA00022519"/>
    </source>
</evidence>
<evidence type="ECO:0000256" key="7">
    <source>
        <dbReference type="ARBA" id="ARBA00022989"/>
    </source>
</evidence>
<dbReference type="InterPro" id="IPR005665">
    <property type="entry name" value="SecF_bac"/>
</dbReference>
<feature type="transmembrane region" description="Helical" evidence="10">
    <location>
        <begin position="261"/>
        <end position="287"/>
    </location>
</feature>
<keyword evidence="7 10" id="KW-1133">Transmembrane helix</keyword>
<name>A0A2H0R4D7_9BACT</name>
<protein>
    <recommendedName>
        <fullName evidence="10">Protein-export membrane protein SecF</fullName>
    </recommendedName>
</protein>
<evidence type="ECO:0000256" key="9">
    <source>
        <dbReference type="ARBA" id="ARBA00023136"/>
    </source>
</evidence>
<comment type="function">
    <text evidence="10">Part of the Sec protein translocase complex. Interacts with the SecYEG preprotein conducting channel. SecDF uses the proton motive force (PMF) to complete protein translocation after the ATP-dependent function of SecA.</text>
</comment>
<keyword evidence="4" id="KW-0997">Cell inner membrane</keyword>
<dbReference type="PROSITE" id="PS50156">
    <property type="entry name" value="SSD"/>
    <property type="match status" value="1"/>
</dbReference>
<dbReference type="GO" id="GO:0065002">
    <property type="term" value="P:intracellular protein transmembrane transport"/>
    <property type="evidence" value="ECO:0007669"/>
    <property type="project" value="UniProtKB-UniRule"/>
</dbReference>
<comment type="caution">
    <text evidence="12">The sequence shown here is derived from an EMBL/GenBank/DDBJ whole genome shotgun (WGS) entry which is preliminary data.</text>
</comment>
<dbReference type="PRINTS" id="PR01755">
    <property type="entry name" value="SECFTRNLCASE"/>
</dbReference>
<dbReference type="GO" id="GO:0005886">
    <property type="term" value="C:plasma membrane"/>
    <property type="evidence" value="ECO:0007669"/>
    <property type="project" value="UniProtKB-SubCell"/>
</dbReference>
<dbReference type="AlphaFoldDB" id="A0A2H0R4D7"/>
<accession>A0A2H0R4D7</accession>
<dbReference type="InterPro" id="IPR000731">
    <property type="entry name" value="SSD"/>
</dbReference>
<evidence type="ECO:0000256" key="6">
    <source>
        <dbReference type="ARBA" id="ARBA00022927"/>
    </source>
</evidence>
<evidence type="ECO:0000313" key="12">
    <source>
        <dbReference type="EMBL" id="PIR41392.1"/>
    </source>
</evidence>
<evidence type="ECO:0000256" key="10">
    <source>
        <dbReference type="HAMAP-Rule" id="MF_01464"/>
    </source>
</evidence>
<feature type="transmembrane region" description="Helical" evidence="10">
    <location>
        <begin position="187"/>
        <end position="206"/>
    </location>
</feature>
<comment type="subunit">
    <text evidence="10">Forms a complex with SecD. Part of the essential Sec protein translocation apparatus which comprises SecA, SecYEG and auxiliary proteins SecDF. Other proteins may also be involved.</text>
</comment>
<dbReference type="GO" id="GO:0006605">
    <property type="term" value="P:protein targeting"/>
    <property type="evidence" value="ECO:0007669"/>
    <property type="project" value="UniProtKB-UniRule"/>
</dbReference>
<dbReference type="InterPro" id="IPR022645">
    <property type="entry name" value="SecD/SecF_bac"/>
</dbReference>
<evidence type="ECO:0000259" key="11">
    <source>
        <dbReference type="PROSITE" id="PS50156"/>
    </source>
</evidence>
<dbReference type="HAMAP" id="MF_01464_B">
    <property type="entry name" value="SecF_B"/>
    <property type="match status" value="1"/>
</dbReference>
<evidence type="ECO:0000256" key="8">
    <source>
        <dbReference type="ARBA" id="ARBA00023010"/>
    </source>
</evidence>
<reference evidence="12 13" key="1">
    <citation type="submission" date="2017-09" db="EMBL/GenBank/DDBJ databases">
        <title>Depth-based differentiation of microbial function through sediment-hosted aquifers and enrichment of novel symbionts in the deep terrestrial subsurface.</title>
        <authorList>
            <person name="Probst A.J."/>
            <person name="Ladd B."/>
            <person name="Jarett J.K."/>
            <person name="Geller-Mcgrath D.E."/>
            <person name="Sieber C.M."/>
            <person name="Emerson J.B."/>
            <person name="Anantharaman K."/>
            <person name="Thomas B.C."/>
            <person name="Malmstrom R."/>
            <person name="Stieglmeier M."/>
            <person name="Klingl A."/>
            <person name="Woyke T."/>
            <person name="Ryan C.M."/>
            <person name="Banfield J.F."/>
        </authorList>
    </citation>
    <scope>NUCLEOTIDE SEQUENCE [LARGE SCALE GENOMIC DNA]</scope>
    <source>
        <strain evidence="12">CG10_big_fil_rev_8_21_14_0_10_46_23</strain>
    </source>
</reference>
<keyword evidence="3 10" id="KW-1003">Cell membrane</keyword>
<feature type="transmembrane region" description="Helical" evidence="10">
    <location>
        <begin position="237"/>
        <end position="255"/>
    </location>
</feature>
<dbReference type="GO" id="GO:0015450">
    <property type="term" value="F:protein-transporting ATPase activity"/>
    <property type="evidence" value="ECO:0007669"/>
    <property type="project" value="InterPro"/>
</dbReference>
<feature type="transmembrane region" description="Helical" evidence="10">
    <location>
        <begin position="122"/>
        <end position="141"/>
    </location>
</feature>
<feature type="transmembrane region" description="Helical" evidence="10">
    <location>
        <begin position="7"/>
        <end position="28"/>
    </location>
</feature>
<evidence type="ECO:0000256" key="1">
    <source>
        <dbReference type="ARBA" id="ARBA00004651"/>
    </source>
</evidence>
<dbReference type="Pfam" id="PF02355">
    <property type="entry name" value="SecD_SecF_C"/>
    <property type="match status" value="1"/>
</dbReference>
<dbReference type="GO" id="GO:0043952">
    <property type="term" value="P:protein transport by the Sec complex"/>
    <property type="evidence" value="ECO:0007669"/>
    <property type="project" value="UniProtKB-UniRule"/>
</dbReference>
<evidence type="ECO:0000313" key="13">
    <source>
        <dbReference type="Proteomes" id="UP000230232"/>
    </source>
</evidence>
<comment type="subcellular location">
    <subcellularLocation>
        <location evidence="1 10">Cell membrane</location>
        <topology evidence="1 10">Multi-pass membrane protein</topology>
    </subcellularLocation>
</comment>
<dbReference type="NCBIfam" id="TIGR00966">
    <property type="entry name" value="transloc_SecF"/>
    <property type="match status" value="1"/>
</dbReference>
<dbReference type="Proteomes" id="UP000230232">
    <property type="component" value="Unassembled WGS sequence"/>
</dbReference>
<keyword evidence="8 10" id="KW-0811">Translocation</keyword>
<dbReference type="InterPro" id="IPR048634">
    <property type="entry name" value="SecD_SecF_C"/>
</dbReference>
<dbReference type="PANTHER" id="PTHR30081">
    <property type="entry name" value="PROTEIN-EXPORT MEMBRANE PROTEIN SEC"/>
    <property type="match status" value="1"/>
</dbReference>
<proteinExistence type="inferred from homology"/>
<keyword evidence="5 10" id="KW-0812">Transmembrane</keyword>
<dbReference type="PANTHER" id="PTHR30081:SF8">
    <property type="entry name" value="PROTEIN TRANSLOCASE SUBUNIT SECF"/>
    <property type="match status" value="1"/>
</dbReference>
<keyword evidence="6 10" id="KW-0653">Protein transport</keyword>
<evidence type="ECO:0000256" key="5">
    <source>
        <dbReference type="ARBA" id="ARBA00022692"/>
    </source>
</evidence>
<sequence>MRGQYKILIVISAILVLVSAGLIVGWGLPLGVDFNGGSVLEVEYISARPTRDQIVQKISDLQFVSESSIQLTQDRGILIRSNNLNEIQHQAVIQALSSLGEIQENRFDSIGPTIGQELRVKSITALIVVFIAITIYIAIVFRRLGAVLSPWILGASALVALAHDLIITGGVFAALGHFQGIELNSVFVAAALTILGYSVSDTVVIFDRIRENVLRFGASNFGELVHQSVIQTLSRSINTSVTTLLPLIAIFFFGGESIRHFALALIVGVSLGTYSSIFVAAPLVAWWSASAPLRRDKSAS</sequence>
<dbReference type="SUPFAM" id="SSF82866">
    <property type="entry name" value="Multidrug efflux transporter AcrB transmembrane domain"/>
    <property type="match status" value="1"/>
</dbReference>
<organism evidence="12 13">
    <name type="scientific">Candidatus Yanofskybacteria bacterium CG10_big_fil_rev_8_21_14_0_10_46_23</name>
    <dbReference type="NCBI Taxonomy" id="1975098"/>
    <lineage>
        <taxon>Bacteria</taxon>
        <taxon>Candidatus Yanofskyibacteriota</taxon>
    </lineage>
</organism>
<keyword evidence="2 10" id="KW-0813">Transport</keyword>
<feature type="domain" description="SSD" evidence="11">
    <location>
        <begin position="122"/>
        <end position="286"/>
    </location>
</feature>
<comment type="similarity">
    <text evidence="10">Belongs to the SecD/SecF family. SecF subfamily.</text>
</comment>
<evidence type="ECO:0000256" key="3">
    <source>
        <dbReference type="ARBA" id="ARBA00022475"/>
    </source>
</evidence>